<evidence type="ECO:0000313" key="14">
    <source>
        <dbReference type="Proteomes" id="UP000225706"/>
    </source>
</evidence>
<keyword evidence="4" id="KW-0677">Repeat</keyword>
<evidence type="ECO:0000259" key="11">
    <source>
        <dbReference type="PROSITE" id="PS50022"/>
    </source>
</evidence>
<dbReference type="SMART" id="SM00409">
    <property type="entry name" value="IG"/>
    <property type="match status" value="3"/>
</dbReference>
<keyword evidence="8" id="KW-0393">Immunoglobulin domain</keyword>
<dbReference type="Gene3D" id="2.60.120.260">
    <property type="entry name" value="Galactose-binding domain-like"/>
    <property type="match status" value="1"/>
</dbReference>
<dbReference type="PANTHER" id="PTHR12231:SF253">
    <property type="entry name" value="DPR-INTERACTING PROTEIN ETA, ISOFORM B-RELATED"/>
    <property type="match status" value="1"/>
</dbReference>
<dbReference type="CDD" id="cd00057">
    <property type="entry name" value="FA58C"/>
    <property type="match status" value="1"/>
</dbReference>
<dbReference type="InterPro" id="IPR003598">
    <property type="entry name" value="Ig_sub2"/>
</dbReference>
<evidence type="ECO:0000259" key="12">
    <source>
        <dbReference type="PROSITE" id="PS50835"/>
    </source>
</evidence>
<evidence type="ECO:0000256" key="6">
    <source>
        <dbReference type="ARBA" id="ARBA00023157"/>
    </source>
</evidence>
<dbReference type="PROSITE" id="PS50835">
    <property type="entry name" value="IG_LIKE"/>
    <property type="match status" value="3"/>
</dbReference>
<evidence type="ECO:0000256" key="10">
    <source>
        <dbReference type="SAM" id="Phobius"/>
    </source>
</evidence>
<dbReference type="EMBL" id="LSMT01000070">
    <property type="protein sequence ID" value="PFX29159.1"/>
    <property type="molecule type" value="Genomic_DNA"/>
</dbReference>
<dbReference type="Pfam" id="PF13927">
    <property type="entry name" value="Ig_3"/>
    <property type="match status" value="3"/>
</dbReference>
<feature type="domain" description="Ig-like" evidence="12">
    <location>
        <begin position="284"/>
        <end position="366"/>
    </location>
</feature>
<dbReference type="GO" id="GO:0005886">
    <property type="term" value="C:plasma membrane"/>
    <property type="evidence" value="ECO:0007669"/>
    <property type="project" value="UniProtKB-SubCell"/>
</dbReference>
<evidence type="ECO:0000256" key="4">
    <source>
        <dbReference type="ARBA" id="ARBA00022737"/>
    </source>
</evidence>
<dbReference type="Pfam" id="PF00754">
    <property type="entry name" value="F5_F8_type_C"/>
    <property type="match status" value="1"/>
</dbReference>
<dbReference type="PROSITE" id="PS50022">
    <property type="entry name" value="FA58C_3"/>
    <property type="match status" value="1"/>
</dbReference>
<comment type="caution">
    <text evidence="13">The sequence shown here is derived from an EMBL/GenBank/DDBJ whole genome shotgun (WGS) entry which is preliminary data.</text>
</comment>
<dbReference type="InterPro" id="IPR013106">
    <property type="entry name" value="Ig_V-set"/>
</dbReference>
<dbReference type="InterPro" id="IPR013783">
    <property type="entry name" value="Ig-like_fold"/>
</dbReference>
<dbReference type="SUPFAM" id="SSF48726">
    <property type="entry name" value="Immunoglobulin"/>
    <property type="match status" value="3"/>
</dbReference>
<dbReference type="InterPro" id="IPR051170">
    <property type="entry name" value="Neural/epithelial_adhesion"/>
</dbReference>
<evidence type="ECO:0000313" key="13">
    <source>
        <dbReference type="EMBL" id="PFX29159.1"/>
    </source>
</evidence>
<dbReference type="SMART" id="SM00231">
    <property type="entry name" value="FA58C"/>
    <property type="match status" value="1"/>
</dbReference>
<name>A0A2B4SJ63_STYPI</name>
<dbReference type="InterPro" id="IPR003599">
    <property type="entry name" value="Ig_sub"/>
</dbReference>
<dbReference type="Pfam" id="PF01391">
    <property type="entry name" value="Collagen"/>
    <property type="match status" value="1"/>
</dbReference>
<dbReference type="GO" id="GO:0043005">
    <property type="term" value="C:neuron projection"/>
    <property type="evidence" value="ECO:0007669"/>
    <property type="project" value="TreeGrafter"/>
</dbReference>
<keyword evidence="5 10" id="KW-0472">Membrane</keyword>
<evidence type="ECO:0000256" key="7">
    <source>
        <dbReference type="ARBA" id="ARBA00023180"/>
    </source>
</evidence>
<dbReference type="AlphaFoldDB" id="A0A2B4SJ63"/>
<dbReference type="FunFam" id="2.60.120.260:FF:000016">
    <property type="entry name" value="Contactin-associated protein-like 4 isoform 1"/>
    <property type="match status" value="1"/>
</dbReference>
<sequence>MFAKDTASSLSSGAVLFVFYLILYSTGFVRIELKFDDHDRRLDIVEEVVALMKHKIARENLNSNEDFRKHANFLHQRFPRSASQMASSSNETANVRGLLENIVTLSMKICQRKGKHGNFCPAGPPGPRGGTGPKGEKGNRGRVGKRGVQGMMGPPGRGGKQGPPGIRGEKGIKGEIGTPGIPGIKGEPGESISTPKVAISSSQITVKEFDTVSLTCTASGNPKPHLSWSKTTGSLPRNRMKTTADGVMQIHGVLAEDSGTYKCVGSNVLGNDEKITQVVVQTSPKISLRAGPSYVAVGKTIKLPKCTVASFPAADIVWKKISIPDSHPRMRDIRNGQLSIINTHKKDSGFYQCKATNTIGVAVAITHLIVVDDPVITTRPPPQLSVNTGRNVSLRCEARGEPTPKVSWLRENSILPLGRSHVSINGTLNLWKVNSQDSGKYICVASSAGVSTTSTSVQLTVLTAQACTPVGVADINKISDARMSSSSHYISYYAYYGRLNGSRGGGGWCAETKTNRADYLQIDMGEVYSVCAVATQGKLTGSYVKSYKLQLSIDGIQWMVYKESNKDKIFGRNTDKNTIVQHVVRSPARARFIRLYPVTYSNYPCMRVEIFVRTE</sequence>
<dbReference type="SUPFAM" id="SSF49785">
    <property type="entry name" value="Galactose-binding domain-like"/>
    <property type="match status" value="1"/>
</dbReference>
<keyword evidence="7" id="KW-0325">Glycoprotein</keyword>
<dbReference type="Gene3D" id="2.60.40.10">
    <property type="entry name" value="Immunoglobulins"/>
    <property type="match status" value="3"/>
</dbReference>
<keyword evidence="6" id="KW-1015">Disulfide bond</keyword>
<dbReference type="InterPro" id="IPR007110">
    <property type="entry name" value="Ig-like_dom"/>
</dbReference>
<feature type="compositionally biased region" description="Low complexity" evidence="9">
    <location>
        <begin position="175"/>
        <end position="185"/>
    </location>
</feature>
<feature type="region of interest" description="Disordered" evidence="9">
    <location>
        <begin position="118"/>
        <end position="194"/>
    </location>
</feature>
<feature type="domain" description="Ig-like" evidence="12">
    <location>
        <begin position="374"/>
        <end position="460"/>
    </location>
</feature>
<dbReference type="FunFam" id="2.60.40.10:FF:000032">
    <property type="entry name" value="palladin isoform X1"/>
    <property type="match status" value="1"/>
</dbReference>
<comment type="subcellular location">
    <subcellularLocation>
        <location evidence="1">Cell membrane</location>
    </subcellularLocation>
</comment>
<dbReference type="InterPro" id="IPR000421">
    <property type="entry name" value="FA58C"/>
</dbReference>
<dbReference type="InterPro" id="IPR008160">
    <property type="entry name" value="Collagen"/>
</dbReference>
<keyword evidence="10" id="KW-0812">Transmembrane</keyword>
<dbReference type="PROSITE" id="PS01285">
    <property type="entry name" value="FA58C_1"/>
    <property type="match status" value="1"/>
</dbReference>
<proteinExistence type="predicted"/>
<evidence type="ECO:0000256" key="9">
    <source>
        <dbReference type="SAM" id="MobiDB-lite"/>
    </source>
</evidence>
<dbReference type="SMART" id="SM00408">
    <property type="entry name" value="IGc2"/>
    <property type="match status" value="3"/>
</dbReference>
<keyword evidence="3" id="KW-0732">Signal</keyword>
<evidence type="ECO:0000256" key="2">
    <source>
        <dbReference type="ARBA" id="ARBA00022475"/>
    </source>
</evidence>
<dbReference type="CDD" id="cd00096">
    <property type="entry name" value="Ig"/>
    <property type="match status" value="1"/>
</dbReference>
<dbReference type="OrthoDB" id="5978919at2759"/>
<organism evidence="13 14">
    <name type="scientific">Stylophora pistillata</name>
    <name type="common">Smooth cauliflower coral</name>
    <dbReference type="NCBI Taxonomy" id="50429"/>
    <lineage>
        <taxon>Eukaryota</taxon>
        <taxon>Metazoa</taxon>
        <taxon>Cnidaria</taxon>
        <taxon>Anthozoa</taxon>
        <taxon>Hexacorallia</taxon>
        <taxon>Scleractinia</taxon>
        <taxon>Astrocoeniina</taxon>
        <taxon>Pocilloporidae</taxon>
        <taxon>Stylophora</taxon>
    </lineage>
</organism>
<feature type="compositionally biased region" description="Gly residues" evidence="9">
    <location>
        <begin position="153"/>
        <end position="162"/>
    </location>
</feature>
<gene>
    <name evidence="13" type="primary">ROBO2</name>
    <name evidence="13" type="ORF">AWC38_SpisGene6111</name>
</gene>
<dbReference type="FunFam" id="2.60.40.10:FF:000005">
    <property type="entry name" value="Neuronal cell adhesion molecule"/>
    <property type="match status" value="1"/>
</dbReference>
<evidence type="ECO:0000256" key="8">
    <source>
        <dbReference type="ARBA" id="ARBA00023319"/>
    </source>
</evidence>
<dbReference type="InterPro" id="IPR008979">
    <property type="entry name" value="Galactose-bd-like_sf"/>
</dbReference>
<dbReference type="PANTHER" id="PTHR12231">
    <property type="entry name" value="CTX-RELATED TYPE I TRANSMEMBRANE PROTEIN"/>
    <property type="match status" value="1"/>
</dbReference>
<keyword evidence="10" id="KW-1133">Transmembrane helix</keyword>
<feature type="domain" description="F5/8 type C" evidence="11">
    <location>
        <begin position="467"/>
        <end position="613"/>
    </location>
</feature>
<feature type="transmembrane region" description="Helical" evidence="10">
    <location>
        <begin position="12"/>
        <end position="31"/>
    </location>
</feature>
<accession>A0A2B4SJ63</accession>
<evidence type="ECO:0000256" key="1">
    <source>
        <dbReference type="ARBA" id="ARBA00004236"/>
    </source>
</evidence>
<feature type="domain" description="Ig-like" evidence="12">
    <location>
        <begin position="195"/>
        <end position="281"/>
    </location>
</feature>
<dbReference type="STRING" id="50429.A0A2B4SJ63"/>
<evidence type="ECO:0000256" key="3">
    <source>
        <dbReference type="ARBA" id="ARBA00022729"/>
    </source>
</evidence>
<evidence type="ECO:0000256" key="5">
    <source>
        <dbReference type="ARBA" id="ARBA00023136"/>
    </source>
</evidence>
<protein>
    <submittedName>
        <fullName evidence="13">Roundabout-like 2</fullName>
    </submittedName>
</protein>
<dbReference type="Proteomes" id="UP000225706">
    <property type="component" value="Unassembled WGS sequence"/>
</dbReference>
<reference evidence="14" key="1">
    <citation type="journal article" date="2017" name="bioRxiv">
        <title>Comparative analysis of the genomes of Stylophora pistillata and Acropora digitifera provides evidence for extensive differences between species of corals.</title>
        <authorList>
            <person name="Voolstra C.R."/>
            <person name="Li Y."/>
            <person name="Liew Y.J."/>
            <person name="Baumgarten S."/>
            <person name="Zoccola D."/>
            <person name="Flot J.-F."/>
            <person name="Tambutte S."/>
            <person name="Allemand D."/>
            <person name="Aranda M."/>
        </authorList>
    </citation>
    <scope>NUCLEOTIDE SEQUENCE [LARGE SCALE GENOMIC DNA]</scope>
</reference>
<keyword evidence="2" id="KW-1003">Cell membrane</keyword>
<keyword evidence="14" id="KW-1185">Reference proteome</keyword>
<dbReference type="InterPro" id="IPR036179">
    <property type="entry name" value="Ig-like_dom_sf"/>
</dbReference>
<dbReference type="SMART" id="SM00406">
    <property type="entry name" value="IGv"/>
    <property type="match status" value="1"/>
</dbReference>